<feature type="transmembrane region" description="Helical" evidence="2">
    <location>
        <begin position="28"/>
        <end position="49"/>
    </location>
</feature>
<evidence type="ECO:0000313" key="3">
    <source>
        <dbReference type="EMBL" id="QDU91152.1"/>
    </source>
</evidence>
<feature type="compositionally biased region" description="Acidic residues" evidence="1">
    <location>
        <begin position="244"/>
        <end position="257"/>
    </location>
</feature>
<feature type="compositionally biased region" description="Basic and acidic residues" evidence="1">
    <location>
        <begin position="270"/>
        <end position="285"/>
    </location>
</feature>
<keyword evidence="2" id="KW-0812">Transmembrane</keyword>
<accession>A0A518DID5</accession>
<gene>
    <name evidence="3" type="ORF">Pla175_45720</name>
</gene>
<evidence type="ECO:0000313" key="4">
    <source>
        <dbReference type="Proteomes" id="UP000317429"/>
    </source>
</evidence>
<protein>
    <recommendedName>
        <fullName evidence="5">Tetratricopeptide repeat-like domain-containing protein</fullName>
    </recommendedName>
</protein>
<dbReference type="KEGG" id="pnd:Pla175_45720"/>
<dbReference type="RefSeq" id="WP_145290996.1">
    <property type="nucleotide sequence ID" value="NZ_CP036291.1"/>
</dbReference>
<keyword evidence="2" id="KW-0472">Membrane</keyword>
<keyword evidence="4" id="KW-1185">Reference proteome</keyword>
<evidence type="ECO:0000256" key="1">
    <source>
        <dbReference type="SAM" id="MobiDB-lite"/>
    </source>
</evidence>
<dbReference type="Proteomes" id="UP000317429">
    <property type="component" value="Chromosome"/>
</dbReference>
<proteinExistence type="predicted"/>
<name>A0A518DID5_9BACT</name>
<feature type="region of interest" description="Disordered" evidence="1">
    <location>
        <begin position="200"/>
        <end position="285"/>
    </location>
</feature>
<sequence>MDAKHRHELQENALADWLGNFIDQVRPYVPVLIAAVVALVVGVVGWGAYRGSRAEAKADAWRLYSDAMVGGMPTPALLEQAADEASGTAVADWAALTLADSELWQASEAFFADRTRAQQSLERAEPLYKSLVGASDPWISGRARYGLARSAEVAGNTEEAVKLYGLVTGALAPLAKQRVEELKSPAAVETVAWLAESQASLPGTGAGDGPAAEGGQLTPDDVLMPAPEGGLPSIDDMLKKYDTPEESADEEASEGADADSTPASEDVDAEADKPEADTDAKPSDE</sequence>
<dbReference type="AlphaFoldDB" id="A0A518DID5"/>
<reference evidence="3 4" key="1">
    <citation type="submission" date="2019-02" db="EMBL/GenBank/DDBJ databases">
        <title>Deep-cultivation of Planctomycetes and their phenomic and genomic characterization uncovers novel biology.</title>
        <authorList>
            <person name="Wiegand S."/>
            <person name="Jogler M."/>
            <person name="Boedeker C."/>
            <person name="Pinto D."/>
            <person name="Vollmers J."/>
            <person name="Rivas-Marin E."/>
            <person name="Kohn T."/>
            <person name="Peeters S.H."/>
            <person name="Heuer A."/>
            <person name="Rast P."/>
            <person name="Oberbeckmann S."/>
            <person name="Bunk B."/>
            <person name="Jeske O."/>
            <person name="Meyerdierks A."/>
            <person name="Storesund J.E."/>
            <person name="Kallscheuer N."/>
            <person name="Luecker S."/>
            <person name="Lage O.M."/>
            <person name="Pohl T."/>
            <person name="Merkel B.J."/>
            <person name="Hornburger P."/>
            <person name="Mueller R.-W."/>
            <person name="Bruemmer F."/>
            <person name="Labrenz M."/>
            <person name="Spormann A.M."/>
            <person name="Op den Camp H."/>
            <person name="Overmann J."/>
            <person name="Amann R."/>
            <person name="Jetten M.S.M."/>
            <person name="Mascher T."/>
            <person name="Medema M.H."/>
            <person name="Devos D.P."/>
            <person name="Kaster A.-K."/>
            <person name="Ovreas L."/>
            <person name="Rohde M."/>
            <person name="Galperin M.Y."/>
            <person name="Jogler C."/>
        </authorList>
    </citation>
    <scope>NUCLEOTIDE SEQUENCE [LARGE SCALE GENOMIC DNA]</scope>
    <source>
        <strain evidence="3 4">Pla175</strain>
    </source>
</reference>
<dbReference type="EMBL" id="CP036291">
    <property type="protein sequence ID" value="QDU91152.1"/>
    <property type="molecule type" value="Genomic_DNA"/>
</dbReference>
<keyword evidence="2" id="KW-1133">Transmembrane helix</keyword>
<evidence type="ECO:0008006" key="5">
    <source>
        <dbReference type="Google" id="ProtNLM"/>
    </source>
</evidence>
<dbReference type="OrthoDB" id="265362at2"/>
<organism evidence="3 4">
    <name type="scientific">Pirellulimonas nuda</name>
    <dbReference type="NCBI Taxonomy" id="2528009"/>
    <lineage>
        <taxon>Bacteria</taxon>
        <taxon>Pseudomonadati</taxon>
        <taxon>Planctomycetota</taxon>
        <taxon>Planctomycetia</taxon>
        <taxon>Pirellulales</taxon>
        <taxon>Lacipirellulaceae</taxon>
        <taxon>Pirellulimonas</taxon>
    </lineage>
</organism>
<evidence type="ECO:0000256" key="2">
    <source>
        <dbReference type="SAM" id="Phobius"/>
    </source>
</evidence>